<dbReference type="EMBL" id="OCTN01000003">
    <property type="protein sequence ID" value="SOH94203.1"/>
    <property type="molecule type" value="Genomic_DNA"/>
</dbReference>
<keyword evidence="8" id="KW-1185">Reference proteome</keyword>
<dbReference type="NCBIfam" id="TIGR01378">
    <property type="entry name" value="thi_PPkinase"/>
    <property type="match status" value="1"/>
</dbReference>
<dbReference type="GO" id="GO:0009229">
    <property type="term" value="P:thiamine diphosphate biosynthetic process"/>
    <property type="evidence" value="ECO:0007669"/>
    <property type="project" value="InterPro"/>
</dbReference>
<sequence>MKPVLTSPRPVLLVGGAPLEGETLAALHGHYSHIVAADGGADQLAQHDLRPDAIIGDLDSLHAPDSWGDIPVHHIAEQDSTDFDKCVSRVDAPILFAVGFNGARLDHGLAAFSTVAQSPATVVLAGGGDLCCRLQGRIALDIGAGTRVSLFPMGQTTGVHSRGLRWSVDGLEMAPAARIGTSNEATGPVEVEMVGEAVLLIVPLDCLSPLITALKAQS</sequence>
<keyword evidence="3 7" id="KW-0418">Kinase</keyword>
<dbReference type="InterPro" id="IPR036759">
    <property type="entry name" value="TPK_catalytic_sf"/>
</dbReference>
<dbReference type="Pfam" id="PF04265">
    <property type="entry name" value="TPK_B1_binding"/>
    <property type="match status" value="1"/>
</dbReference>
<evidence type="ECO:0000313" key="7">
    <source>
        <dbReference type="EMBL" id="SOH94203.1"/>
    </source>
</evidence>
<dbReference type="InterPro" id="IPR007371">
    <property type="entry name" value="TPK_catalytic"/>
</dbReference>
<dbReference type="OrthoDB" id="7057856at2"/>
<dbReference type="SUPFAM" id="SSF63862">
    <property type="entry name" value="Thiamin pyrophosphokinase, substrate-binding domain"/>
    <property type="match status" value="1"/>
</dbReference>
<keyword evidence="4" id="KW-0067">ATP-binding</keyword>
<dbReference type="GO" id="GO:0005524">
    <property type="term" value="F:ATP binding"/>
    <property type="evidence" value="ECO:0007669"/>
    <property type="project" value="UniProtKB-KW"/>
</dbReference>
<dbReference type="SMART" id="SM00983">
    <property type="entry name" value="TPK_B1_binding"/>
    <property type="match status" value="1"/>
</dbReference>
<dbReference type="Pfam" id="PF04263">
    <property type="entry name" value="TPK_catalytic"/>
    <property type="match status" value="1"/>
</dbReference>
<dbReference type="GO" id="GO:0030975">
    <property type="term" value="F:thiamine binding"/>
    <property type="evidence" value="ECO:0007669"/>
    <property type="project" value="InterPro"/>
</dbReference>
<protein>
    <recommendedName>
        <fullName evidence="5">Thiamine diphosphokinase</fullName>
        <ecNumber evidence="5">2.7.6.2</ecNumber>
    </recommendedName>
</protein>
<accession>A0A2C9CSL1</accession>
<dbReference type="Gene3D" id="3.40.50.10240">
    <property type="entry name" value="Thiamin pyrophosphokinase, catalytic domain"/>
    <property type="match status" value="1"/>
</dbReference>
<dbReference type="GO" id="GO:0006772">
    <property type="term" value="P:thiamine metabolic process"/>
    <property type="evidence" value="ECO:0007669"/>
    <property type="project" value="UniProtKB-UniRule"/>
</dbReference>
<evidence type="ECO:0000256" key="5">
    <source>
        <dbReference type="NCBIfam" id="TIGR01378"/>
    </source>
</evidence>
<dbReference type="Proteomes" id="UP000220034">
    <property type="component" value="Unassembled WGS sequence"/>
</dbReference>
<feature type="domain" description="Thiamin pyrophosphokinase thiamin-binding" evidence="6">
    <location>
        <begin position="143"/>
        <end position="200"/>
    </location>
</feature>
<dbReference type="EC" id="2.7.6.2" evidence="5"/>
<evidence type="ECO:0000256" key="1">
    <source>
        <dbReference type="ARBA" id="ARBA00022679"/>
    </source>
</evidence>
<organism evidence="7 8">
    <name type="scientific">Pontivivens marinum</name>
    <dbReference type="NCBI Taxonomy" id="1690039"/>
    <lineage>
        <taxon>Bacteria</taxon>
        <taxon>Pseudomonadati</taxon>
        <taxon>Pseudomonadota</taxon>
        <taxon>Alphaproteobacteria</taxon>
        <taxon>Rhodobacterales</taxon>
        <taxon>Paracoccaceae</taxon>
        <taxon>Pontivivens</taxon>
    </lineage>
</organism>
<dbReference type="AlphaFoldDB" id="A0A2C9CSL1"/>
<dbReference type="InterPro" id="IPR007373">
    <property type="entry name" value="Thiamin_PyroPKinase_B1-bd"/>
</dbReference>
<dbReference type="InterPro" id="IPR036371">
    <property type="entry name" value="TPK_B1-bd_sf"/>
</dbReference>
<dbReference type="InterPro" id="IPR006282">
    <property type="entry name" value="Thi_PPkinase"/>
</dbReference>
<dbReference type="GO" id="GO:0004788">
    <property type="term" value="F:thiamine diphosphokinase activity"/>
    <property type="evidence" value="ECO:0007669"/>
    <property type="project" value="UniProtKB-UniRule"/>
</dbReference>
<dbReference type="GO" id="GO:0016301">
    <property type="term" value="F:kinase activity"/>
    <property type="evidence" value="ECO:0007669"/>
    <property type="project" value="UniProtKB-KW"/>
</dbReference>
<evidence type="ECO:0000259" key="6">
    <source>
        <dbReference type="SMART" id="SM00983"/>
    </source>
</evidence>
<evidence type="ECO:0000256" key="4">
    <source>
        <dbReference type="ARBA" id="ARBA00022840"/>
    </source>
</evidence>
<reference evidence="8" key="1">
    <citation type="submission" date="2017-09" db="EMBL/GenBank/DDBJ databases">
        <authorList>
            <person name="Varghese N."/>
            <person name="Submissions S."/>
        </authorList>
    </citation>
    <scope>NUCLEOTIDE SEQUENCE [LARGE SCALE GENOMIC DNA]</scope>
    <source>
        <strain evidence="8">C7</strain>
    </source>
</reference>
<evidence type="ECO:0000256" key="3">
    <source>
        <dbReference type="ARBA" id="ARBA00022777"/>
    </source>
</evidence>
<evidence type="ECO:0000313" key="8">
    <source>
        <dbReference type="Proteomes" id="UP000220034"/>
    </source>
</evidence>
<dbReference type="PANTHER" id="PTHR13622">
    <property type="entry name" value="THIAMIN PYROPHOSPHOKINASE"/>
    <property type="match status" value="1"/>
</dbReference>
<proteinExistence type="predicted"/>
<dbReference type="PANTHER" id="PTHR13622:SF8">
    <property type="entry name" value="THIAMIN PYROPHOSPHOKINASE 1"/>
    <property type="match status" value="1"/>
</dbReference>
<dbReference type="SUPFAM" id="SSF63999">
    <property type="entry name" value="Thiamin pyrophosphokinase, catalytic domain"/>
    <property type="match status" value="1"/>
</dbReference>
<keyword evidence="1" id="KW-0808">Transferase</keyword>
<dbReference type="CDD" id="cd07995">
    <property type="entry name" value="TPK"/>
    <property type="match status" value="1"/>
</dbReference>
<keyword evidence="2" id="KW-0547">Nucleotide-binding</keyword>
<dbReference type="RefSeq" id="WP_097929756.1">
    <property type="nucleotide sequence ID" value="NZ_OCTN01000003.1"/>
</dbReference>
<name>A0A2C9CSL1_9RHOB</name>
<gene>
    <name evidence="7" type="ORF">SAMN06273572_103233</name>
</gene>
<evidence type="ECO:0000256" key="2">
    <source>
        <dbReference type="ARBA" id="ARBA00022741"/>
    </source>
</evidence>